<dbReference type="InterPro" id="IPR010380">
    <property type="entry name" value="DUF975"/>
</dbReference>
<feature type="transmembrane region" description="Helical" evidence="1">
    <location>
        <begin position="124"/>
        <end position="157"/>
    </location>
</feature>
<evidence type="ECO:0008006" key="4">
    <source>
        <dbReference type="Google" id="ProtNLM"/>
    </source>
</evidence>
<dbReference type="PANTHER" id="PTHR40076:SF1">
    <property type="entry name" value="MEMBRANE PROTEIN"/>
    <property type="match status" value="1"/>
</dbReference>
<gene>
    <name evidence="2" type="ORF">GCM10009007_06290</name>
</gene>
<dbReference type="PANTHER" id="PTHR40076">
    <property type="entry name" value="MEMBRANE PROTEIN-RELATED"/>
    <property type="match status" value="1"/>
</dbReference>
<reference evidence="2" key="1">
    <citation type="journal article" date="2014" name="Int. J. Syst. Evol. Microbiol.">
        <title>Complete genome sequence of Corynebacterium casei LMG S-19264T (=DSM 44701T), isolated from a smear-ripened cheese.</title>
        <authorList>
            <consortium name="US DOE Joint Genome Institute (JGI-PGF)"/>
            <person name="Walter F."/>
            <person name="Albersmeier A."/>
            <person name="Kalinowski J."/>
            <person name="Ruckert C."/>
        </authorList>
    </citation>
    <scope>NUCLEOTIDE SEQUENCE</scope>
    <source>
        <strain evidence="2">KCTC 32501</strain>
    </source>
</reference>
<feature type="transmembrane region" description="Helical" evidence="1">
    <location>
        <begin position="65"/>
        <end position="85"/>
    </location>
</feature>
<comment type="caution">
    <text evidence="2">The sequence shown here is derived from an EMBL/GenBank/DDBJ whole genome shotgun (WGS) entry which is preliminary data.</text>
</comment>
<evidence type="ECO:0000256" key="1">
    <source>
        <dbReference type="SAM" id="Phobius"/>
    </source>
</evidence>
<organism evidence="2 3">
    <name type="scientific">Formosimonas limnophila</name>
    <dbReference type="NCBI Taxonomy" id="1384487"/>
    <lineage>
        <taxon>Bacteria</taxon>
        <taxon>Pseudomonadati</taxon>
        <taxon>Pseudomonadota</taxon>
        <taxon>Betaproteobacteria</taxon>
        <taxon>Burkholderiales</taxon>
        <taxon>Burkholderiaceae</taxon>
        <taxon>Formosimonas</taxon>
    </lineage>
</organism>
<keyword evidence="1" id="KW-0812">Transmembrane</keyword>
<keyword evidence="1" id="KW-0472">Membrane</keyword>
<evidence type="ECO:0000313" key="3">
    <source>
        <dbReference type="Proteomes" id="UP000614287"/>
    </source>
</evidence>
<name>A0A8J3CMQ9_9BURK</name>
<keyword evidence="3" id="KW-1185">Reference proteome</keyword>
<reference evidence="2" key="2">
    <citation type="submission" date="2020-09" db="EMBL/GenBank/DDBJ databases">
        <authorList>
            <person name="Sun Q."/>
            <person name="Kim S."/>
        </authorList>
    </citation>
    <scope>NUCLEOTIDE SEQUENCE</scope>
    <source>
        <strain evidence="2">KCTC 32501</strain>
    </source>
</reference>
<dbReference type="AlphaFoldDB" id="A0A8J3CMQ9"/>
<sequence length="233" mass="25425">MNSHNPYSTPKTDLITNTIHSDGTIGEGSLDNAIQGQYDFRVFDAISEGFTLSNGHKLPINIGMLIIYVLSLIAAFIPFASLLIAGPFTASLEMMGVRAAVGKKTDVGQAFDGFKLFGPLLGSFLLMVLLICIGFVLLVIPGLYLSVAYVFALRVRADKGIPVWESMEASRKAITHRWFSMFGLILMLGLINLLGFVTVIGWIWTIPATYTTLGVVYRKMFGVNNTTFTANAD</sequence>
<dbReference type="RefSeq" id="WP_189491515.1">
    <property type="nucleotide sequence ID" value="NZ_BMZG01000003.1"/>
</dbReference>
<dbReference type="Proteomes" id="UP000614287">
    <property type="component" value="Unassembled WGS sequence"/>
</dbReference>
<keyword evidence="1" id="KW-1133">Transmembrane helix</keyword>
<proteinExistence type="predicted"/>
<dbReference type="EMBL" id="BMZG01000003">
    <property type="protein sequence ID" value="GHA68329.1"/>
    <property type="molecule type" value="Genomic_DNA"/>
</dbReference>
<accession>A0A8J3CMQ9</accession>
<protein>
    <recommendedName>
        <fullName evidence="4">Glycerophosphoryl diester phosphodiesterase membrane domain-containing protein</fullName>
    </recommendedName>
</protein>
<evidence type="ECO:0000313" key="2">
    <source>
        <dbReference type="EMBL" id="GHA68329.1"/>
    </source>
</evidence>
<feature type="transmembrane region" description="Helical" evidence="1">
    <location>
        <begin position="178"/>
        <end position="204"/>
    </location>
</feature>